<dbReference type="PROSITE" id="PS51131">
    <property type="entry name" value="ZN_HOOK"/>
    <property type="match status" value="1"/>
</dbReference>
<keyword evidence="6" id="KW-0067">ATP-binding</keyword>
<name>A0A117L375_9THEM</name>
<keyword evidence="5 9" id="KW-0862">Zinc</keyword>
<keyword evidence="8" id="KW-0234">DNA repair</keyword>
<evidence type="ECO:0000256" key="7">
    <source>
        <dbReference type="ARBA" id="ARBA00023054"/>
    </source>
</evidence>
<evidence type="ECO:0000256" key="1">
    <source>
        <dbReference type="ARBA" id="ARBA00022723"/>
    </source>
</evidence>
<keyword evidence="3" id="KW-0227">DNA damage</keyword>
<dbReference type="InterPro" id="IPR038729">
    <property type="entry name" value="Rad50/SbcC_AAA"/>
</dbReference>
<reference evidence="11 12" key="1">
    <citation type="journal article" date="2015" name="MBio">
        <title>Genome-Resolved Metagenomic Analysis Reveals Roles for Candidate Phyla and Other Microbial Community Members in Biogeochemical Transformations in Oil Reservoirs.</title>
        <authorList>
            <person name="Hu P."/>
            <person name="Tom L."/>
            <person name="Singh A."/>
            <person name="Thomas B.C."/>
            <person name="Baker B.J."/>
            <person name="Piceno Y.M."/>
            <person name="Andersen G.L."/>
            <person name="Banfield J.F."/>
        </authorList>
    </citation>
    <scope>NUCLEOTIDE SEQUENCE [LARGE SCALE GENOMIC DNA]</scope>
    <source>
        <strain evidence="11">46_26</strain>
    </source>
</reference>
<accession>A0A117L375</accession>
<keyword evidence="4" id="KW-0378">Hydrolase</keyword>
<dbReference type="GO" id="GO:0006302">
    <property type="term" value="P:double-strand break repair"/>
    <property type="evidence" value="ECO:0007669"/>
    <property type="project" value="InterPro"/>
</dbReference>
<evidence type="ECO:0000256" key="10">
    <source>
        <dbReference type="SAM" id="Coils"/>
    </source>
</evidence>
<dbReference type="InterPro" id="IPR027417">
    <property type="entry name" value="P-loop_NTPase"/>
</dbReference>
<proteinExistence type="predicted"/>
<dbReference type="PATRIC" id="fig|93930.3.peg.1437"/>
<dbReference type="OMA" id="RCAIYRL"/>
<feature type="coiled-coil region" evidence="10">
    <location>
        <begin position="163"/>
        <end position="416"/>
    </location>
</feature>
<protein>
    <submittedName>
        <fullName evidence="11">Putative DNA double-strand break repair Rad50 ATPase</fullName>
    </submittedName>
</protein>
<dbReference type="SUPFAM" id="SSF52540">
    <property type="entry name" value="P-loop containing nucleoside triphosphate hydrolases"/>
    <property type="match status" value="2"/>
</dbReference>
<dbReference type="Gene3D" id="1.10.287.660">
    <property type="entry name" value="Helix hairpin bin"/>
    <property type="match status" value="1"/>
</dbReference>
<feature type="binding site" evidence="9">
    <location>
        <position position="435"/>
    </location>
    <ligand>
        <name>Zn(2+)</name>
        <dbReference type="ChEBI" id="CHEBI:29105"/>
    </ligand>
</feature>
<dbReference type="GO" id="GO:0016887">
    <property type="term" value="F:ATP hydrolysis activity"/>
    <property type="evidence" value="ECO:0007669"/>
    <property type="project" value="InterPro"/>
</dbReference>
<dbReference type="Proteomes" id="UP000058636">
    <property type="component" value="Unassembled WGS sequence"/>
</dbReference>
<dbReference type="RefSeq" id="WP_011943683.1">
    <property type="nucleotide sequence ID" value="NZ_DAITJQ010000001.1"/>
</dbReference>
<dbReference type="Gene3D" id="1.10.287.1490">
    <property type="match status" value="1"/>
</dbReference>
<evidence type="ECO:0000256" key="6">
    <source>
        <dbReference type="ARBA" id="ARBA00022840"/>
    </source>
</evidence>
<comment type="caution">
    <text evidence="11">The sequence shown here is derived from an EMBL/GenBank/DDBJ whole genome shotgun (WGS) entry which is preliminary data.</text>
</comment>
<evidence type="ECO:0000256" key="3">
    <source>
        <dbReference type="ARBA" id="ARBA00022763"/>
    </source>
</evidence>
<evidence type="ECO:0000313" key="11">
    <source>
        <dbReference type="EMBL" id="KUK23305.1"/>
    </source>
</evidence>
<evidence type="ECO:0000256" key="8">
    <source>
        <dbReference type="ARBA" id="ARBA00023204"/>
    </source>
</evidence>
<evidence type="ECO:0000256" key="9">
    <source>
        <dbReference type="PROSITE-ProRule" id="PRU00471"/>
    </source>
</evidence>
<dbReference type="InterPro" id="IPR029012">
    <property type="entry name" value="Helix_hairpin_bin_sf"/>
</dbReference>
<evidence type="ECO:0000256" key="4">
    <source>
        <dbReference type="ARBA" id="ARBA00022801"/>
    </source>
</evidence>
<dbReference type="GO" id="GO:0046872">
    <property type="term" value="F:metal ion binding"/>
    <property type="evidence" value="ECO:0007669"/>
    <property type="project" value="UniProtKB-UniRule"/>
</dbReference>
<evidence type="ECO:0000256" key="2">
    <source>
        <dbReference type="ARBA" id="ARBA00022741"/>
    </source>
</evidence>
<evidence type="ECO:0000313" key="12">
    <source>
        <dbReference type="Proteomes" id="UP000058636"/>
    </source>
</evidence>
<dbReference type="Pfam" id="PF13476">
    <property type="entry name" value="AAA_23"/>
    <property type="match status" value="1"/>
</dbReference>
<dbReference type="Pfam" id="PF13558">
    <property type="entry name" value="SbcC_Walker_B"/>
    <property type="match status" value="1"/>
</dbReference>
<evidence type="ECO:0000256" key="5">
    <source>
        <dbReference type="ARBA" id="ARBA00022833"/>
    </source>
</evidence>
<dbReference type="AlphaFoldDB" id="A0A117L375"/>
<dbReference type="PANTHER" id="PTHR32114">
    <property type="entry name" value="ABC TRANSPORTER ABCH.3"/>
    <property type="match status" value="1"/>
</dbReference>
<feature type="binding site" evidence="9">
    <location>
        <position position="438"/>
    </location>
    <ligand>
        <name>Zn(2+)</name>
        <dbReference type="ChEBI" id="CHEBI:29105"/>
    </ligand>
</feature>
<dbReference type="PANTHER" id="PTHR32114:SF2">
    <property type="entry name" value="ABC TRANSPORTER ABCH.3"/>
    <property type="match status" value="1"/>
</dbReference>
<keyword evidence="2" id="KW-0547">Nucleotide-binding</keyword>
<organism evidence="11 12">
    <name type="scientific">Thermotoga petrophila</name>
    <dbReference type="NCBI Taxonomy" id="93929"/>
    <lineage>
        <taxon>Bacteria</taxon>
        <taxon>Thermotogati</taxon>
        <taxon>Thermotogota</taxon>
        <taxon>Thermotogae</taxon>
        <taxon>Thermotogales</taxon>
        <taxon>Thermotogaceae</taxon>
        <taxon>Thermotoga</taxon>
    </lineage>
</organism>
<feature type="coiled-coil region" evidence="10">
    <location>
        <begin position="449"/>
        <end position="704"/>
    </location>
</feature>
<dbReference type="EMBL" id="LGFG01000033">
    <property type="protein sequence ID" value="KUK23305.1"/>
    <property type="molecule type" value="Genomic_DNA"/>
</dbReference>
<dbReference type="InterPro" id="IPR013134">
    <property type="entry name" value="Zn_hook_RAD50"/>
</dbReference>
<sequence>MRPERLTVRNFLGLKNVDIEFQSGITVVEGPNGAGKSSLFEAISFALFGNGIRYPNSYDYVNKNATDGTARLVFQFERGGKRYEIIREINALQRKHNAKLSEILENGKKAAIAAKPASVKQEVEKILGIEHRTFIRTVFLPQGEIDKLLTSPPSEITEIISDVFQSKETLEKLEKLLKEKMKKLENEISSLQALYAASWKYLEENDLEVLKSELKTVSEKKKELLKKREELQKEEEQLKRLLEKYRELVKKKERLKALSLRKNELQKEVVHEQKVKKAKELEPLFRELYLRQREFERLSQDLNSREERYKELEKKKEAISKEIPVHRERLSKLEEMAEKINEELDLLEKVLKASRPLLEQRIRLKENLIRLEEEIRRLVGEKEKRKKELFSIEKTENETKDELEKLLEELSVLKKDHMKWLAYQIASSLNEGDTCPVCGGVFHGKVEAVEFNVDELEKLDQKRSELENTLNVLKERKKSLSSLIEDLLMKTEEGKKNLKSIRNQIEKIEEELHRLGYSEDLEEKLDEKRKKLRKIEEERHSISQKITAADVQISQIENQLKEIKGEIEAKRETLKEQREEMDQLKRDFFDRLGEIGIGFEEFRILVKEEVKDAEKELGIVETEIRLLEGSLKELESENVRDVSEDYERVRNQLEALSQEISDLERKEGRLNHLIEETLRRERELKSLEKKLKELSDEYNNLDLLRKYLFDKSNFSRYFTGRVLEAVLKRTKAYLDILTNGRFDIDFDDEKGGFIIKDWGIERPARGLSGGERALISISLAMSLAEVASGRLDAFFIDEGFSSLDTENKEKIASVLKELERLNKVIVFITHDREFSEAFDRKLRIMGGVVVNE</sequence>
<gene>
    <name evidence="11" type="ORF">XD57_0593</name>
</gene>
<keyword evidence="7 10" id="KW-0175">Coiled coil</keyword>
<keyword evidence="1 9" id="KW-0479">Metal-binding</keyword>
<dbReference type="GO" id="GO:0005524">
    <property type="term" value="F:ATP binding"/>
    <property type="evidence" value="ECO:0007669"/>
    <property type="project" value="UniProtKB-KW"/>
</dbReference>
<dbReference type="Gene3D" id="3.40.50.300">
    <property type="entry name" value="P-loop containing nucleotide triphosphate hydrolases"/>
    <property type="match status" value="2"/>
</dbReference>